<evidence type="ECO:0000313" key="3">
    <source>
        <dbReference type="Proteomes" id="UP001153678"/>
    </source>
</evidence>
<organism evidence="2 3">
    <name type="scientific">Funneliformis geosporum</name>
    <dbReference type="NCBI Taxonomy" id="1117311"/>
    <lineage>
        <taxon>Eukaryota</taxon>
        <taxon>Fungi</taxon>
        <taxon>Fungi incertae sedis</taxon>
        <taxon>Mucoromycota</taxon>
        <taxon>Glomeromycotina</taxon>
        <taxon>Glomeromycetes</taxon>
        <taxon>Glomerales</taxon>
        <taxon>Glomeraceae</taxon>
        <taxon>Funneliformis</taxon>
    </lineage>
</organism>
<dbReference type="SUPFAM" id="SSF56112">
    <property type="entry name" value="Protein kinase-like (PK-like)"/>
    <property type="match status" value="1"/>
</dbReference>
<dbReference type="Proteomes" id="UP001153678">
    <property type="component" value="Unassembled WGS sequence"/>
</dbReference>
<dbReference type="PANTHER" id="PTHR44329">
    <property type="entry name" value="SERINE/THREONINE-PROTEIN KINASE TNNI3K-RELATED"/>
    <property type="match status" value="1"/>
</dbReference>
<dbReference type="EMBL" id="CAMKVN010000857">
    <property type="protein sequence ID" value="CAI2171774.1"/>
    <property type="molecule type" value="Genomic_DNA"/>
</dbReference>
<comment type="caution">
    <text evidence="2">The sequence shown here is derived from an EMBL/GenBank/DDBJ whole genome shotgun (WGS) entry which is preliminary data.</text>
</comment>
<dbReference type="Gene3D" id="1.10.510.10">
    <property type="entry name" value="Transferase(Phosphotransferase) domain 1"/>
    <property type="match status" value="1"/>
</dbReference>
<feature type="domain" description="Protein kinase" evidence="1">
    <location>
        <begin position="1"/>
        <end position="185"/>
    </location>
</feature>
<protein>
    <submittedName>
        <fullName evidence="2">3715_t:CDS:1</fullName>
    </submittedName>
</protein>
<name>A0A9W4SLX3_9GLOM</name>
<evidence type="ECO:0000259" key="1">
    <source>
        <dbReference type="PROSITE" id="PS50011"/>
    </source>
</evidence>
<dbReference type="GO" id="GO:0004674">
    <property type="term" value="F:protein serine/threonine kinase activity"/>
    <property type="evidence" value="ECO:0007669"/>
    <property type="project" value="TreeGrafter"/>
</dbReference>
<evidence type="ECO:0000313" key="2">
    <source>
        <dbReference type="EMBL" id="CAI2171774.1"/>
    </source>
</evidence>
<dbReference type="AlphaFoldDB" id="A0A9W4SLX3"/>
<dbReference type="Pfam" id="PF07714">
    <property type="entry name" value="PK_Tyr_Ser-Thr"/>
    <property type="match status" value="1"/>
</dbReference>
<dbReference type="InterPro" id="IPR051681">
    <property type="entry name" value="Ser/Thr_Kinases-Pseudokinases"/>
</dbReference>
<accession>A0A9W4SLX3</accession>
<dbReference type="OrthoDB" id="10261027at2759"/>
<proteinExistence type="predicted"/>
<gene>
    <name evidence="2" type="ORF">FWILDA_LOCUS5248</name>
</gene>
<dbReference type="InterPro" id="IPR011009">
    <property type="entry name" value="Kinase-like_dom_sf"/>
</dbReference>
<dbReference type="InterPro" id="IPR000719">
    <property type="entry name" value="Prot_kinase_dom"/>
</dbReference>
<sequence>MLNVIFILKLGNRFNQYSLVFGHADGGTLRELLKDKFQSLKWVDKISLGSQLASSITCLHDEGIVHGDLNSQNILIHQNSIKLVDFGQTKEVSKELSNMPYNDPKLFNRRGNNVSNKKNDVFGVGVLLWEISSGTPPFKDEPYDSYFDFQGRREVPVPGTPEDYKKIYTECWDDETKRRPEMRDV</sequence>
<reference evidence="2" key="1">
    <citation type="submission" date="2022-08" db="EMBL/GenBank/DDBJ databases">
        <authorList>
            <person name="Kallberg Y."/>
            <person name="Tangrot J."/>
            <person name="Rosling A."/>
        </authorList>
    </citation>
    <scope>NUCLEOTIDE SEQUENCE</scope>
    <source>
        <strain evidence="2">Wild A</strain>
    </source>
</reference>
<dbReference type="InterPro" id="IPR001245">
    <property type="entry name" value="Ser-Thr/Tyr_kinase_cat_dom"/>
</dbReference>
<dbReference type="PROSITE" id="PS50011">
    <property type="entry name" value="PROTEIN_KINASE_DOM"/>
    <property type="match status" value="1"/>
</dbReference>
<keyword evidence="3" id="KW-1185">Reference proteome</keyword>
<dbReference type="GO" id="GO:0005524">
    <property type="term" value="F:ATP binding"/>
    <property type="evidence" value="ECO:0007669"/>
    <property type="project" value="InterPro"/>
</dbReference>